<dbReference type="PANTHER" id="PTHR21015">
    <property type="entry name" value="UDP-N-ACETYLGLUCOSAMINE--N-ACETYLMURAMYL-(PENTAPEPTIDE) PYROPHOSPHORYL-UNDECAPRENOL N-ACETYLGLUCOSAMINE TRANSFERASE 1"/>
    <property type="match status" value="1"/>
</dbReference>
<dbReference type="Pfam" id="PF04101">
    <property type="entry name" value="Glyco_tran_28_C"/>
    <property type="match status" value="1"/>
</dbReference>
<keyword evidence="1" id="KW-0597">Phosphoprotein</keyword>
<evidence type="ECO:0000313" key="4">
    <source>
        <dbReference type="Proteomes" id="UP000036938"/>
    </source>
</evidence>
<dbReference type="OrthoDB" id="9802126at2"/>
<dbReference type="SUPFAM" id="SSF53756">
    <property type="entry name" value="UDP-Glycosyltransferase/glycogen phosphorylase"/>
    <property type="match status" value="1"/>
</dbReference>
<gene>
    <name evidence="3" type="ORF">ATO11_20280</name>
</gene>
<dbReference type="GO" id="GO:0016758">
    <property type="term" value="F:hexosyltransferase activity"/>
    <property type="evidence" value="ECO:0007669"/>
    <property type="project" value="InterPro"/>
</dbReference>
<dbReference type="PANTHER" id="PTHR21015:SF28">
    <property type="entry name" value="SLL1722 PROTEIN"/>
    <property type="match status" value="1"/>
</dbReference>
<evidence type="ECO:0000313" key="3">
    <source>
        <dbReference type="EMBL" id="KNG91893.1"/>
    </source>
</evidence>
<feature type="domain" description="Response regulatory" evidence="2">
    <location>
        <begin position="2"/>
        <end position="116"/>
    </location>
</feature>
<name>A0A0L1JKF9_9RHOB</name>
<dbReference type="Pfam" id="PF00072">
    <property type="entry name" value="Response_reg"/>
    <property type="match status" value="1"/>
</dbReference>
<proteinExistence type="predicted"/>
<sequence length="521" mass="56032">MRILLIEDEALLARNISRALRRAGAAVSHAGSAREARLSLSSGGHDLVIADISLGDGDGLELLGEAARVLLHTPVIVMTGQDSVRNRARAEGLNVAAFLSKPFALSRLVELVSALLRKADLTADSDGRRRGPSVVMYSHDTIGLGHMRRNSAIARELVKRVPEISVLMLVGCPAGMVFEPHPGIDYVKLPSLSKLGRGTYQAGSLRIDAQTTRDMRMRIIEGVMSSIQPDVFLVDHEPAGAMDELVPVLTTLRKGSSGRIVLGLRDILDQPDRTRASWSEHGIDRLISEAYDHVLVYGDQTFFPSTDAYGLASLKPGNVSACGVVTAVRPRRRLIQNHKPERVLVSGGGGRDAFPMISAAIGAIGLVPERKRPTMTVITGPLMDLELQNEAMRLGAKYGVEVHRTVTDLPSVMSGSDLLITMTGYNSINEALAVGCPIVTVPRLGPSAEQRLRAEALEQAGLAHYLRREDLSPDSIAKLLIAPPAVPQAAWLNTDGVRNAAKIIASMCAPTTKTKMERAHA</sequence>
<dbReference type="GO" id="GO:0000160">
    <property type="term" value="P:phosphorelay signal transduction system"/>
    <property type="evidence" value="ECO:0007669"/>
    <property type="project" value="InterPro"/>
</dbReference>
<dbReference type="AlphaFoldDB" id="A0A0L1JKF9"/>
<evidence type="ECO:0000256" key="1">
    <source>
        <dbReference type="PROSITE-ProRule" id="PRU00169"/>
    </source>
</evidence>
<dbReference type="SMART" id="SM00448">
    <property type="entry name" value="REC"/>
    <property type="match status" value="1"/>
</dbReference>
<organism evidence="3 4">
    <name type="scientific">Pseudaestuariivita atlantica</name>
    <dbReference type="NCBI Taxonomy" id="1317121"/>
    <lineage>
        <taxon>Bacteria</taxon>
        <taxon>Pseudomonadati</taxon>
        <taxon>Pseudomonadota</taxon>
        <taxon>Alphaproteobacteria</taxon>
        <taxon>Rhodobacterales</taxon>
        <taxon>Paracoccaceae</taxon>
        <taxon>Pseudaestuariivita</taxon>
    </lineage>
</organism>
<protein>
    <recommendedName>
        <fullName evidence="2">Response regulatory domain-containing protein</fullName>
    </recommendedName>
</protein>
<dbReference type="STRING" id="1317121.ATO11_20280"/>
<dbReference type="InterPro" id="IPR007235">
    <property type="entry name" value="Glyco_trans_28_C"/>
</dbReference>
<dbReference type="Gene3D" id="3.40.50.2300">
    <property type="match status" value="1"/>
</dbReference>
<accession>A0A0L1JKF9</accession>
<comment type="caution">
    <text evidence="3">The sequence shown here is derived from an EMBL/GenBank/DDBJ whole genome shotgun (WGS) entry which is preliminary data.</text>
</comment>
<feature type="modified residue" description="4-aspartylphosphate" evidence="1">
    <location>
        <position position="51"/>
    </location>
</feature>
<evidence type="ECO:0000259" key="2">
    <source>
        <dbReference type="PROSITE" id="PS50110"/>
    </source>
</evidence>
<dbReference type="InterPro" id="IPR011006">
    <property type="entry name" value="CheY-like_superfamily"/>
</dbReference>
<dbReference type="PROSITE" id="PS50110">
    <property type="entry name" value="RESPONSE_REGULATORY"/>
    <property type="match status" value="1"/>
</dbReference>
<reference evidence="3 4" key="1">
    <citation type="journal article" date="2015" name="Int. J. Syst. Evol. Microbiol.">
        <title>Aestuariivita atlantica sp. nov., isolated from deep sea sediment of the Atlantic Ocean.</title>
        <authorList>
            <person name="Li G."/>
            <person name="Lai Q."/>
            <person name="Du Y."/>
            <person name="Liu X."/>
            <person name="Sun F."/>
            <person name="Shao Z."/>
        </authorList>
    </citation>
    <scope>NUCLEOTIDE SEQUENCE [LARGE SCALE GENOMIC DNA]</scope>
    <source>
        <strain evidence="3 4">22II-S11-z3</strain>
    </source>
</reference>
<dbReference type="EMBL" id="AQQZ01000024">
    <property type="protein sequence ID" value="KNG91893.1"/>
    <property type="molecule type" value="Genomic_DNA"/>
</dbReference>
<dbReference type="Gene3D" id="3.40.50.2000">
    <property type="entry name" value="Glycogen Phosphorylase B"/>
    <property type="match status" value="1"/>
</dbReference>
<dbReference type="RefSeq" id="WP_050532729.1">
    <property type="nucleotide sequence ID" value="NZ_AQQZ01000024.1"/>
</dbReference>
<dbReference type="InterPro" id="IPR001789">
    <property type="entry name" value="Sig_transdc_resp-reg_receiver"/>
</dbReference>
<dbReference type="SUPFAM" id="SSF52172">
    <property type="entry name" value="CheY-like"/>
    <property type="match status" value="1"/>
</dbReference>
<dbReference type="Proteomes" id="UP000036938">
    <property type="component" value="Unassembled WGS sequence"/>
</dbReference>
<keyword evidence="4" id="KW-1185">Reference proteome</keyword>